<protein>
    <recommendedName>
        <fullName evidence="11">ABC transporter permease</fullName>
    </recommendedName>
</protein>
<reference evidence="9 10" key="1">
    <citation type="submission" date="2018-05" db="EMBL/GenBank/DDBJ databases">
        <title>Marinifilum breve JC075T sp. nov., a marine bacterium isolated from Yongle Blue Hole in the South China Sea.</title>
        <authorList>
            <person name="Fu T."/>
        </authorList>
    </citation>
    <scope>NUCLEOTIDE SEQUENCE [LARGE SCALE GENOMIC DNA]</scope>
    <source>
        <strain evidence="9 10">JC075</strain>
    </source>
</reference>
<feature type="domain" description="ABC3 transporter permease C-terminal" evidence="7">
    <location>
        <begin position="679"/>
        <end position="792"/>
    </location>
</feature>
<dbReference type="PROSITE" id="PS51257">
    <property type="entry name" value="PROKAR_LIPOPROTEIN"/>
    <property type="match status" value="1"/>
</dbReference>
<dbReference type="InterPro" id="IPR003838">
    <property type="entry name" value="ABC3_permease_C"/>
</dbReference>
<proteinExistence type="predicted"/>
<dbReference type="RefSeq" id="WP_110360702.1">
    <property type="nucleotide sequence ID" value="NZ_QFLI01000004.1"/>
</dbReference>
<evidence type="ECO:0000256" key="4">
    <source>
        <dbReference type="ARBA" id="ARBA00022989"/>
    </source>
</evidence>
<dbReference type="GO" id="GO:0022857">
    <property type="term" value="F:transmembrane transporter activity"/>
    <property type="evidence" value="ECO:0007669"/>
    <property type="project" value="TreeGrafter"/>
</dbReference>
<dbReference type="InterPro" id="IPR025857">
    <property type="entry name" value="MacB_PCD"/>
</dbReference>
<dbReference type="OrthoDB" id="9770036at2"/>
<dbReference type="Proteomes" id="UP000248079">
    <property type="component" value="Unassembled WGS sequence"/>
</dbReference>
<dbReference type="Pfam" id="PF02687">
    <property type="entry name" value="FtsX"/>
    <property type="match status" value="2"/>
</dbReference>
<evidence type="ECO:0000256" key="6">
    <source>
        <dbReference type="SAM" id="Phobius"/>
    </source>
</evidence>
<keyword evidence="5 6" id="KW-0472">Membrane</keyword>
<gene>
    <name evidence="9" type="ORF">DF185_10485</name>
</gene>
<comment type="subcellular location">
    <subcellularLocation>
        <location evidence="1">Cell membrane</location>
        <topology evidence="1">Multi-pass membrane protein</topology>
    </subcellularLocation>
</comment>
<evidence type="ECO:0000313" key="10">
    <source>
        <dbReference type="Proteomes" id="UP000248079"/>
    </source>
</evidence>
<evidence type="ECO:0000256" key="3">
    <source>
        <dbReference type="ARBA" id="ARBA00022692"/>
    </source>
</evidence>
<accession>A0A2V3ZXV2</accession>
<feature type="transmembrane region" description="Helical" evidence="6">
    <location>
        <begin position="762"/>
        <end position="782"/>
    </location>
</feature>
<feature type="transmembrane region" description="Helical" evidence="6">
    <location>
        <begin position="385"/>
        <end position="409"/>
    </location>
</feature>
<feature type="domain" description="MacB-like periplasmic core" evidence="8">
    <location>
        <begin position="20"/>
        <end position="234"/>
    </location>
</feature>
<comment type="caution">
    <text evidence="9">The sequence shown here is derived from an EMBL/GenBank/DDBJ whole genome shotgun (WGS) entry which is preliminary data.</text>
</comment>
<feature type="domain" description="MacB-like periplasmic core" evidence="8">
    <location>
        <begin position="442"/>
        <end position="622"/>
    </location>
</feature>
<feature type="domain" description="ABC3 transporter permease C-terminal" evidence="7">
    <location>
        <begin position="297"/>
        <end position="412"/>
    </location>
</feature>
<dbReference type="EMBL" id="QFLI01000004">
    <property type="protein sequence ID" value="PXY01071.1"/>
    <property type="molecule type" value="Genomic_DNA"/>
</dbReference>
<dbReference type="PANTHER" id="PTHR30572">
    <property type="entry name" value="MEMBRANE COMPONENT OF TRANSPORTER-RELATED"/>
    <property type="match status" value="1"/>
</dbReference>
<evidence type="ECO:0000259" key="7">
    <source>
        <dbReference type="Pfam" id="PF02687"/>
    </source>
</evidence>
<organism evidence="9 10">
    <name type="scientific">Marinifilum breve</name>
    <dbReference type="NCBI Taxonomy" id="2184082"/>
    <lineage>
        <taxon>Bacteria</taxon>
        <taxon>Pseudomonadati</taxon>
        <taxon>Bacteroidota</taxon>
        <taxon>Bacteroidia</taxon>
        <taxon>Marinilabiliales</taxon>
        <taxon>Marinifilaceae</taxon>
    </lineage>
</organism>
<keyword evidence="2" id="KW-1003">Cell membrane</keyword>
<feature type="transmembrane region" description="Helical" evidence="6">
    <location>
        <begin position="430"/>
        <end position="454"/>
    </location>
</feature>
<dbReference type="InterPro" id="IPR050250">
    <property type="entry name" value="Macrolide_Exporter_MacB"/>
</dbReference>
<evidence type="ECO:0000256" key="2">
    <source>
        <dbReference type="ARBA" id="ARBA00022475"/>
    </source>
</evidence>
<evidence type="ECO:0000256" key="1">
    <source>
        <dbReference type="ARBA" id="ARBA00004651"/>
    </source>
</evidence>
<feature type="transmembrane region" description="Helical" evidence="6">
    <location>
        <begin position="677"/>
        <end position="695"/>
    </location>
</feature>
<keyword evidence="4 6" id="KW-1133">Transmembrane helix</keyword>
<keyword evidence="10" id="KW-1185">Reference proteome</keyword>
<evidence type="ECO:0000313" key="9">
    <source>
        <dbReference type="EMBL" id="PXY01071.1"/>
    </source>
</evidence>
<sequence>MIWNNIKIAFRNLWRDKIFSLINISGLAIGLACCIIIFLFVSNELSYDKYHKDYQQIYRLGIEAKLGDMEMKGPFTSNPMAPTLLSEFPEVEEAVRINRSSSIIQNEDKIFSENRIFWVDSTFFKLFSANFISGNPAQALNESKQMVITKSMALKFFGNIEAIGKSLKVNQNHDYTISAVIEDCPPNTHFQFDFLIPYFDYPQSRDNFWLNDGKYTYVKLKKGTKQSDFDKKLNTLVTNYVAPALKSALNINYEDMVKAGNYYRFYSRPMSDIHLHSHSTFELGNNGDILNVTLFTIIAILILVIACINFTNLSTARSSKRAKEIGVRKSLGSSKTRLIFQFLFESILLSLIAFTIAMIIVEFVLPITSVLIGKELSSNYINNPHLFFIFLGISIATGLLSGTYAAFFLSSFKPVKVLKGELSKGKNNLLLRKSLVIFQFSISIFLFIATFTVYKQMQFIQDKKLGFEKENVLVLKNADKISNIKSFKERIQSYPGIISSTFASAIPGEFLNGNIIGRKADLDPNQYSFRRISADEDYQKTLHLELVEGRFFNEVIASDSSKVLINEAGVKELGLTNPIEEVIARGVTRPLTIIGVVKDIHGDTFRNKILPLIILPKDSEYQTRLAIRYHAGNKNAILGIIKKEWNNYTTNIPFEYYHLNNLIHDLHKKEYATMRTFSAFACLSILIAILGLLGLSSYTTEQRIKEIGIRKTLGSSVEDIIKMMNKDFLQWILISILISSPLAYFFMSKWLENFAYRANLDIWIFIASGLLSILIAITTISIQTWKAANQNPVESLRYE</sequence>
<dbReference type="Pfam" id="PF12704">
    <property type="entry name" value="MacB_PCD"/>
    <property type="match status" value="2"/>
</dbReference>
<feature type="transmembrane region" description="Helical" evidence="6">
    <location>
        <begin position="338"/>
        <end position="365"/>
    </location>
</feature>
<evidence type="ECO:0008006" key="11">
    <source>
        <dbReference type="Google" id="ProtNLM"/>
    </source>
</evidence>
<dbReference type="AlphaFoldDB" id="A0A2V3ZXV2"/>
<evidence type="ECO:0000259" key="8">
    <source>
        <dbReference type="Pfam" id="PF12704"/>
    </source>
</evidence>
<feature type="transmembrane region" description="Helical" evidence="6">
    <location>
        <begin position="728"/>
        <end position="747"/>
    </location>
</feature>
<feature type="transmembrane region" description="Helical" evidence="6">
    <location>
        <begin position="21"/>
        <end position="41"/>
    </location>
</feature>
<name>A0A2V3ZXV2_9BACT</name>
<dbReference type="GO" id="GO:0005886">
    <property type="term" value="C:plasma membrane"/>
    <property type="evidence" value="ECO:0007669"/>
    <property type="project" value="UniProtKB-SubCell"/>
</dbReference>
<keyword evidence="3 6" id="KW-0812">Transmembrane</keyword>
<evidence type="ECO:0000256" key="5">
    <source>
        <dbReference type="ARBA" id="ARBA00023136"/>
    </source>
</evidence>
<dbReference type="PANTHER" id="PTHR30572:SF18">
    <property type="entry name" value="ABC-TYPE MACROLIDE FAMILY EXPORT SYSTEM PERMEASE COMPONENT 2"/>
    <property type="match status" value="1"/>
</dbReference>
<feature type="transmembrane region" description="Helical" evidence="6">
    <location>
        <begin position="289"/>
        <end position="311"/>
    </location>
</feature>